<gene>
    <name evidence="2" type="ORF">OM33_08190</name>
</gene>
<dbReference type="Pfam" id="PF04389">
    <property type="entry name" value="Peptidase_M28"/>
    <property type="match status" value="1"/>
</dbReference>
<dbReference type="STRING" id="1348114.OM33_08190"/>
<dbReference type="PANTHER" id="PTHR12147:SF26">
    <property type="entry name" value="PEPTIDASE M28 DOMAIN-CONTAINING PROTEIN"/>
    <property type="match status" value="1"/>
</dbReference>
<dbReference type="RefSeq" id="WP_038640743.1">
    <property type="nucleotide sequence ID" value="NZ_CP009888.1"/>
</dbReference>
<evidence type="ECO:0000313" key="2">
    <source>
        <dbReference type="EMBL" id="AIY65138.1"/>
    </source>
</evidence>
<dbReference type="Proteomes" id="UP000030341">
    <property type="component" value="Chromosome 1"/>
</dbReference>
<dbReference type="PANTHER" id="PTHR12147">
    <property type="entry name" value="METALLOPEPTIDASE M28 FAMILY MEMBER"/>
    <property type="match status" value="1"/>
</dbReference>
<dbReference type="AlphaFoldDB" id="A0A0A7EF39"/>
<name>A0A0A7EF39_9GAMM</name>
<dbReference type="GO" id="GO:0006508">
    <property type="term" value="P:proteolysis"/>
    <property type="evidence" value="ECO:0007669"/>
    <property type="project" value="InterPro"/>
</dbReference>
<evidence type="ECO:0000259" key="1">
    <source>
        <dbReference type="Pfam" id="PF04389"/>
    </source>
</evidence>
<organism evidence="2 3">
    <name type="scientific">Pseudoalteromonas piratica</name>
    <dbReference type="NCBI Taxonomy" id="1348114"/>
    <lineage>
        <taxon>Bacteria</taxon>
        <taxon>Pseudomonadati</taxon>
        <taxon>Pseudomonadota</taxon>
        <taxon>Gammaproteobacteria</taxon>
        <taxon>Alteromonadales</taxon>
        <taxon>Pseudoalteromonadaceae</taxon>
        <taxon>Pseudoalteromonas</taxon>
    </lineage>
</organism>
<dbReference type="KEGG" id="pseo:OM33_08190"/>
<dbReference type="OrthoDB" id="1521787at2"/>
<keyword evidence="3" id="KW-1185">Reference proteome</keyword>
<sequence>MINIALIALTLSLTPKSQLTAHSHLVFLSHDKLYGRKTATQHATIAANYIAQQFEHTGLLPFSEHFISSFEYKSGFFSNGIGHNVLASTPINPEQPFVVITAHYDHLGSKGSRIYNGADDNASGVSALLTLAELITKSPNRQLNYIFLATDAEEAGLFGARAFIQNPPVSLNKVLININLDMLGVSKRKRLFALYNTPSMALVDSLRDANWHQNSRIKFTKGNGFYNSSVKNQRRRIIDAGDHRVFYQKKIPIMYFGVGEHDNYHTVQDTYENLDHSFFDANLRNIAKVISTLDANPHLLSRSLPN</sequence>
<dbReference type="InterPro" id="IPR045175">
    <property type="entry name" value="M28_fam"/>
</dbReference>
<accession>A0A0A7EF39</accession>
<reference evidence="2 3" key="1">
    <citation type="submission" date="2014-11" db="EMBL/GenBank/DDBJ databases">
        <title>Complete Genome Sequence of Pseudoalteromonas sp. Strain OCN003 Isolated from Kaneohe Bay, Oahu, Hawaii.</title>
        <authorList>
            <person name="Beurmann S."/>
            <person name="Videau P."/>
            <person name="Ushijima B."/>
            <person name="Smith A.M."/>
            <person name="Aeby G.S."/>
            <person name="Callahan S.M."/>
            <person name="Belcaid M."/>
        </authorList>
    </citation>
    <scope>NUCLEOTIDE SEQUENCE [LARGE SCALE GENOMIC DNA]</scope>
    <source>
        <strain evidence="2 3">OCN003</strain>
    </source>
</reference>
<feature type="domain" description="Peptidase M28" evidence="1">
    <location>
        <begin position="84"/>
        <end position="289"/>
    </location>
</feature>
<dbReference type="HOGENOM" id="CLU_019932_0_0_6"/>
<dbReference type="eggNOG" id="COG2234">
    <property type="taxonomic scope" value="Bacteria"/>
</dbReference>
<protein>
    <recommendedName>
        <fullName evidence="1">Peptidase M28 domain-containing protein</fullName>
    </recommendedName>
</protein>
<evidence type="ECO:0000313" key="3">
    <source>
        <dbReference type="Proteomes" id="UP000030341"/>
    </source>
</evidence>
<dbReference type="Gene3D" id="3.40.630.10">
    <property type="entry name" value="Zn peptidases"/>
    <property type="match status" value="1"/>
</dbReference>
<dbReference type="EMBL" id="CP009888">
    <property type="protein sequence ID" value="AIY65138.1"/>
    <property type="molecule type" value="Genomic_DNA"/>
</dbReference>
<proteinExistence type="predicted"/>
<dbReference type="InterPro" id="IPR007484">
    <property type="entry name" value="Peptidase_M28"/>
</dbReference>
<dbReference type="SUPFAM" id="SSF53187">
    <property type="entry name" value="Zn-dependent exopeptidases"/>
    <property type="match status" value="1"/>
</dbReference>
<dbReference type="GO" id="GO:0008235">
    <property type="term" value="F:metalloexopeptidase activity"/>
    <property type="evidence" value="ECO:0007669"/>
    <property type="project" value="InterPro"/>
</dbReference>